<evidence type="ECO:0000313" key="1">
    <source>
        <dbReference type="EMBL" id="JAS20031.1"/>
    </source>
</evidence>
<name>A0A1B6D2W0_9HEMI</name>
<feature type="non-terminal residue" evidence="1">
    <location>
        <position position="1"/>
    </location>
</feature>
<accession>A0A1B6D2W0</accession>
<dbReference type="AlphaFoldDB" id="A0A1B6D2W0"/>
<reference evidence="1" key="1">
    <citation type="submission" date="2015-12" db="EMBL/GenBank/DDBJ databases">
        <title>De novo transcriptome assembly of four potential Pierce s Disease insect vectors from Arizona vineyards.</title>
        <authorList>
            <person name="Tassone E.E."/>
        </authorList>
    </citation>
    <scope>NUCLEOTIDE SEQUENCE</scope>
</reference>
<gene>
    <name evidence="1" type="ORF">g.37848</name>
</gene>
<organism evidence="1">
    <name type="scientific">Clastoptera arizonana</name>
    <name type="common">Arizona spittle bug</name>
    <dbReference type="NCBI Taxonomy" id="38151"/>
    <lineage>
        <taxon>Eukaryota</taxon>
        <taxon>Metazoa</taxon>
        <taxon>Ecdysozoa</taxon>
        <taxon>Arthropoda</taxon>
        <taxon>Hexapoda</taxon>
        <taxon>Insecta</taxon>
        <taxon>Pterygota</taxon>
        <taxon>Neoptera</taxon>
        <taxon>Paraneoptera</taxon>
        <taxon>Hemiptera</taxon>
        <taxon>Auchenorrhyncha</taxon>
        <taxon>Cercopoidea</taxon>
        <taxon>Clastopteridae</taxon>
        <taxon>Clastoptera</taxon>
    </lineage>
</organism>
<protein>
    <submittedName>
        <fullName evidence="1">Uncharacterized protein</fullName>
    </submittedName>
</protein>
<dbReference type="EMBL" id="GEDC01017267">
    <property type="protein sequence ID" value="JAS20031.1"/>
    <property type="molecule type" value="Transcribed_RNA"/>
</dbReference>
<sequence length="147" mass="16802">NYRTKLEINKLEKELKLKKTEFKAETLPTQEIAALNTKSTVCTCKPKKEIKQKITNLREIYLTLFSYKAELDIMKLQKDSGLAQTNFNLNIIWPQNVVDTTPTRSRRQVKPTPCSNGCILYCLLRGGVRYNKDGSCTTGFMCQCNGK</sequence>
<proteinExistence type="predicted"/>